<gene>
    <name evidence="1" type="ORF">H8R94_01770</name>
</gene>
<keyword evidence="2" id="KW-1185">Reference proteome</keyword>
<dbReference type="RefSeq" id="WP_186853699.1">
    <property type="nucleotide sequence ID" value="NZ_JACOPG010000001.1"/>
</dbReference>
<dbReference type="Pfam" id="PF07275">
    <property type="entry name" value="ArdA"/>
    <property type="match status" value="1"/>
</dbReference>
<sequence length="242" mass="27482">MYENDSRYPFEAFITNLGEYVEGKFNGKWVGFPLTAEEMQHVLESIDIGKERDGVVYEEYFITDFEDHVGAQNIGYIAGEYPSLNELNYLAKQIDELDEGELSVFMAVMEADGFSSIKDLINLTNNLDNYILLSDIEDEYDLGKAVAENYEIPDGLEDYIDYEGLGRDASLNDTGSFTAYGYLTCGSSEMTLIYDGTSENIPEEYRVVGNRKEISKEIQTENENVMSEDIMLDNPEEHAPRM</sequence>
<organism evidence="1 2">
    <name type="scientific">Roseburia lenta</name>
    <dbReference type="NCBI Taxonomy" id="2763061"/>
    <lineage>
        <taxon>Bacteria</taxon>
        <taxon>Bacillati</taxon>
        <taxon>Bacillota</taxon>
        <taxon>Clostridia</taxon>
        <taxon>Lachnospirales</taxon>
        <taxon>Lachnospiraceae</taxon>
        <taxon>Roseburia</taxon>
    </lineage>
</organism>
<evidence type="ECO:0000313" key="2">
    <source>
        <dbReference type="Proteomes" id="UP000643810"/>
    </source>
</evidence>
<dbReference type="EMBL" id="JACOPG010000001">
    <property type="protein sequence ID" value="MBC5685354.1"/>
    <property type="molecule type" value="Genomic_DNA"/>
</dbReference>
<protein>
    <submittedName>
        <fullName evidence="1">Antirestriction protein ArdA</fullName>
    </submittedName>
</protein>
<dbReference type="Gene3D" id="3.10.20.480">
    <property type="entry name" value="Antirestriction protein ArdA, domain 1"/>
    <property type="match status" value="1"/>
</dbReference>
<name>A0ABR7GD52_9FIRM</name>
<dbReference type="Proteomes" id="UP000643810">
    <property type="component" value="Unassembled WGS sequence"/>
</dbReference>
<comment type="caution">
    <text evidence="1">The sequence shown here is derived from an EMBL/GenBank/DDBJ whole genome shotgun (WGS) entry which is preliminary data.</text>
</comment>
<dbReference type="InterPro" id="IPR041895">
    <property type="entry name" value="ArdA_dom1"/>
</dbReference>
<dbReference type="InterPro" id="IPR009899">
    <property type="entry name" value="ArdA"/>
</dbReference>
<dbReference type="Gene3D" id="1.10.10.1190">
    <property type="entry name" value="Antirestriction protein ArdA, domain 3"/>
    <property type="match status" value="1"/>
</dbReference>
<evidence type="ECO:0000313" key="1">
    <source>
        <dbReference type="EMBL" id="MBC5685354.1"/>
    </source>
</evidence>
<accession>A0ABR7GD52</accession>
<reference evidence="1 2" key="1">
    <citation type="submission" date="2020-08" db="EMBL/GenBank/DDBJ databases">
        <title>Genome public.</title>
        <authorList>
            <person name="Liu C."/>
            <person name="Sun Q."/>
        </authorList>
    </citation>
    <scope>NUCLEOTIDE SEQUENCE [LARGE SCALE GENOMIC DNA]</scope>
    <source>
        <strain evidence="1 2">NSJ-9</strain>
    </source>
</reference>
<dbReference type="InterPro" id="IPR041893">
    <property type="entry name" value="ArdA_dom3"/>
</dbReference>
<proteinExistence type="predicted"/>